<evidence type="ECO:0000313" key="4">
    <source>
        <dbReference type="Proteomes" id="UP001596138"/>
    </source>
</evidence>
<evidence type="ECO:0008006" key="5">
    <source>
        <dbReference type="Google" id="ProtNLM"/>
    </source>
</evidence>
<organism evidence="3 4">
    <name type="scientific">Longivirga aurantiaca</name>
    <dbReference type="NCBI Taxonomy" id="1837743"/>
    <lineage>
        <taxon>Bacteria</taxon>
        <taxon>Bacillati</taxon>
        <taxon>Actinomycetota</taxon>
        <taxon>Actinomycetes</taxon>
        <taxon>Sporichthyales</taxon>
        <taxon>Sporichthyaceae</taxon>
        <taxon>Longivirga</taxon>
    </lineage>
</organism>
<dbReference type="RefSeq" id="WP_386765218.1">
    <property type="nucleotide sequence ID" value="NZ_JBHSTI010000008.1"/>
</dbReference>
<sequence length="117" mass="12497">MSTAPVSRRRSAAPVPPSGHRDAQWYRRAATKASAAEPDAQATSRVSDDAAWSVVSHIAAGILLYGGLGWLLGTWLGNRPLFVAGGVLLGVSLALFMLFRKLESLGREPETPREDPS</sequence>
<name>A0ABW1SZ67_9ACTN</name>
<protein>
    <recommendedName>
        <fullName evidence="5">AtpZ/AtpI family protein</fullName>
    </recommendedName>
</protein>
<keyword evidence="2" id="KW-0472">Membrane</keyword>
<keyword evidence="2" id="KW-0812">Transmembrane</keyword>
<feature type="region of interest" description="Disordered" evidence="1">
    <location>
        <begin position="1"/>
        <end position="23"/>
    </location>
</feature>
<dbReference type="InterPro" id="IPR032820">
    <property type="entry name" value="ATPase_put"/>
</dbReference>
<comment type="caution">
    <text evidence="3">The sequence shown here is derived from an EMBL/GenBank/DDBJ whole genome shotgun (WGS) entry which is preliminary data.</text>
</comment>
<dbReference type="Pfam" id="PF09527">
    <property type="entry name" value="ATPase_gene1"/>
    <property type="match status" value="1"/>
</dbReference>
<evidence type="ECO:0000313" key="3">
    <source>
        <dbReference type="EMBL" id="MFC6237688.1"/>
    </source>
</evidence>
<evidence type="ECO:0000256" key="2">
    <source>
        <dbReference type="SAM" id="Phobius"/>
    </source>
</evidence>
<keyword evidence="4" id="KW-1185">Reference proteome</keyword>
<dbReference type="EMBL" id="JBHSTI010000008">
    <property type="protein sequence ID" value="MFC6237688.1"/>
    <property type="molecule type" value="Genomic_DNA"/>
</dbReference>
<feature type="transmembrane region" description="Helical" evidence="2">
    <location>
        <begin position="54"/>
        <end position="75"/>
    </location>
</feature>
<evidence type="ECO:0000256" key="1">
    <source>
        <dbReference type="SAM" id="MobiDB-lite"/>
    </source>
</evidence>
<keyword evidence="2" id="KW-1133">Transmembrane helix</keyword>
<dbReference type="Proteomes" id="UP001596138">
    <property type="component" value="Unassembled WGS sequence"/>
</dbReference>
<feature type="transmembrane region" description="Helical" evidence="2">
    <location>
        <begin position="81"/>
        <end position="99"/>
    </location>
</feature>
<reference evidence="4" key="1">
    <citation type="journal article" date="2019" name="Int. J. Syst. Evol. Microbiol.">
        <title>The Global Catalogue of Microorganisms (GCM) 10K type strain sequencing project: providing services to taxonomists for standard genome sequencing and annotation.</title>
        <authorList>
            <consortium name="The Broad Institute Genomics Platform"/>
            <consortium name="The Broad Institute Genome Sequencing Center for Infectious Disease"/>
            <person name="Wu L."/>
            <person name="Ma J."/>
        </authorList>
    </citation>
    <scope>NUCLEOTIDE SEQUENCE [LARGE SCALE GENOMIC DNA]</scope>
    <source>
        <strain evidence="4">CGMCC 4.7317</strain>
    </source>
</reference>
<proteinExistence type="predicted"/>
<gene>
    <name evidence="3" type="ORF">ACFQGU_07345</name>
</gene>
<accession>A0ABW1SZ67</accession>